<keyword evidence="2" id="KW-0863">Zinc-finger</keyword>
<evidence type="ECO:0000313" key="2">
    <source>
        <dbReference type="EMBL" id="QJQ05546.1"/>
    </source>
</evidence>
<dbReference type="OrthoDB" id="9806844at2"/>
<dbReference type="InterPro" id="IPR019401">
    <property type="entry name" value="Znf_CHCC"/>
</dbReference>
<feature type="domain" description="Zinc finger CHCC-type" evidence="1">
    <location>
        <begin position="43"/>
        <end position="66"/>
    </location>
</feature>
<gene>
    <name evidence="2" type="ORF">EJG51_006425</name>
</gene>
<keyword evidence="3" id="KW-1185">Reference proteome</keyword>
<dbReference type="GO" id="GO:0008270">
    <property type="term" value="F:zinc ion binding"/>
    <property type="evidence" value="ECO:0007669"/>
    <property type="project" value="UniProtKB-KW"/>
</dbReference>
<dbReference type="Gene3D" id="2.60.260.40">
    <property type="entry name" value="q5lls5 like domains"/>
    <property type="match status" value="1"/>
</dbReference>
<keyword evidence="2" id="KW-0862">Zinc</keyword>
<accession>A0A6M4A2H1</accession>
<evidence type="ECO:0000313" key="3">
    <source>
        <dbReference type="Proteomes" id="UP000274350"/>
    </source>
</evidence>
<dbReference type="KEGG" id="upi:EJG51_006425"/>
<dbReference type="Pfam" id="PF10276">
    <property type="entry name" value="zf-CHCC"/>
    <property type="match status" value="1"/>
</dbReference>
<proteinExistence type="predicted"/>
<name>A0A6M4A2H1_9BURK</name>
<sequence length="77" mass="7943">MQANSPASPVATSAATSATAVVELQAKDLPAHCPNPTMPLWSSHPRVFLDLSHGGSATCPYCGTLYKLAPGTVLKAH</sequence>
<dbReference type="AlphaFoldDB" id="A0A6M4A2H1"/>
<dbReference type="Proteomes" id="UP000274350">
    <property type="component" value="Chromosome"/>
</dbReference>
<keyword evidence="2" id="KW-0479">Metal-binding</keyword>
<organism evidence="2 3">
    <name type="scientific">Undibacterium piscinae</name>
    <dbReference type="NCBI Taxonomy" id="2495591"/>
    <lineage>
        <taxon>Bacteria</taxon>
        <taxon>Pseudomonadati</taxon>
        <taxon>Pseudomonadota</taxon>
        <taxon>Betaproteobacteria</taxon>
        <taxon>Burkholderiales</taxon>
        <taxon>Oxalobacteraceae</taxon>
        <taxon>Undibacterium</taxon>
    </lineage>
</organism>
<evidence type="ECO:0000259" key="1">
    <source>
        <dbReference type="Pfam" id="PF10276"/>
    </source>
</evidence>
<dbReference type="EMBL" id="CP051152">
    <property type="protein sequence ID" value="QJQ05546.1"/>
    <property type="molecule type" value="Genomic_DNA"/>
</dbReference>
<reference evidence="2 3" key="1">
    <citation type="journal article" date="2019" name="Int. J. Syst. Evol. Microbiol.">
        <title>Undibacterium piscinae sp. nov., isolated from Korean shiner intestine.</title>
        <authorList>
            <person name="Lee S.Y."/>
            <person name="Kang W."/>
            <person name="Kim P.S."/>
            <person name="Kim H.S."/>
            <person name="Sung H."/>
            <person name="Shin N.R."/>
            <person name="Whon T.W."/>
            <person name="Yun J.H."/>
            <person name="Lee J.Y."/>
            <person name="Lee J.Y."/>
            <person name="Jung M.J."/>
            <person name="Jeong Y.S."/>
            <person name="Tak E.J."/>
            <person name="Han J.E."/>
            <person name="Hyun D.W."/>
            <person name="Kang M.S."/>
            <person name="Lee K.E."/>
            <person name="Lee B.H."/>
            <person name="Bae J.W."/>
        </authorList>
    </citation>
    <scope>NUCLEOTIDE SEQUENCE [LARGE SCALE GENOMIC DNA]</scope>
    <source>
        <strain evidence="2 3">S11R28</strain>
    </source>
</reference>
<protein>
    <submittedName>
        <fullName evidence="2">Zinc-finger domain-containing protein</fullName>
    </submittedName>
</protein>